<dbReference type="Pfam" id="PF10531">
    <property type="entry name" value="SLBB"/>
    <property type="match status" value="1"/>
</dbReference>
<evidence type="ECO:0000313" key="3">
    <source>
        <dbReference type="Proteomes" id="UP001218638"/>
    </source>
</evidence>
<proteinExistence type="predicted"/>
<dbReference type="InterPro" id="IPR049712">
    <property type="entry name" value="Poly_export"/>
</dbReference>
<evidence type="ECO:0000313" key="2">
    <source>
        <dbReference type="EMBL" id="WED64154.1"/>
    </source>
</evidence>
<dbReference type="GO" id="GO:0015159">
    <property type="term" value="F:polysaccharide transmembrane transporter activity"/>
    <property type="evidence" value="ECO:0007669"/>
    <property type="project" value="InterPro"/>
</dbReference>
<organism evidence="2 3">
    <name type="scientific">Synoicihabitans lomoniglobus</name>
    <dbReference type="NCBI Taxonomy" id="2909285"/>
    <lineage>
        <taxon>Bacteria</taxon>
        <taxon>Pseudomonadati</taxon>
        <taxon>Verrucomicrobiota</taxon>
        <taxon>Opitutia</taxon>
        <taxon>Opitutales</taxon>
        <taxon>Opitutaceae</taxon>
        <taxon>Synoicihabitans</taxon>
    </lineage>
</organism>
<dbReference type="PANTHER" id="PTHR33619:SF3">
    <property type="entry name" value="POLYSACCHARIDE EXPORT PROTEIN GFCE-RELATED"/>
    <property type="match status" value="1"/>
</dbReference>
<dbReference type="RefSeq" id="WP_330928059.1">
    <property type="nucleotide sequence ID" value="NZ_CP119075.1"/>
</dbReference>
<dbReference type="PANTHER" id="PTHR33619">
    <property type="entry name" value="POLYSACCHARIDE EXPORT PROTEIN GFCE-RELATED"/>
    <property type="match status" value="1"/>
</dbReference>
<protein>
    <submittedName>
        <fullName evidence="2">SLBB domain-containing protein</fullName>
    </submittedName>
</protein>
<feature type="domain" description="Soluble ligand binding" evidence="1">
    <location>
        <begin position="210"/>
        <end position="254"/>
    </location>
</feature>
<gene>
    <name evidence="2" type="ORF">PXH66_17590</name>
</gene>
<dbReference type="KEGG" id="slom:PXH66_17590"/>
<reference evidence="2" key="1">
    <citation type="submission" date="2023-03" db="EMBL/GenBank/DDBJ databases">
        <title>Lomoglobus Profundus gen. nov., sp. nov., a novel member of the phylum Verrucomicrobia, isolated from deep-marine sediment of South China Sea.</title>
        <authorList>
            <person name="Ahmad T."/>
            <person name="Ishaq S.E."/>
            <person name="Wang F."/>
        </authorList>
    </citation>
    <scope>NUCLEOTIDE SEQUENCE</scope>
    <source>
        <strain evidence="2">LMO-M01</strain>
    </source>
</reference>
<dbReference type="EMBL" id="CP119075">
    <property type="protein sequence ID" value="WED64154.1"/>
    <property type="molecule type" value="Genomic_DNA"/>
</dbReference>
<keyword evidence="3" id="KW-1185">Reference proteome</keyword>
<sequence>MALFLALFCSFATAQSTDSPPPFPSSQAPIRFDINFPGGSAHALVEMLQEVSGEPVNAFIPATASPFVLPPLSYRNVTVEEVLAPLRWFQNVAILHDGVIKSQREGYEWGLDRGIWVMQVQTVTNVPDIFEVEPVNIRRLLAHYSIDDLTTAVDSAWKLQGAPSESALLFHPETSLLILKGRRLDLETARKVLQNLAIDETVPEVPSLDVHVLGAVNKPGSYAVPAKGTLIDAIAQAGGVTRLADRRKVTIRRENESPSPSFEVNLYDILNGAAPATSLQSGDTIFVTERIR</sequence>
<dbReference type="AlphaFoldDB" id="A0AAE9ZW30"/>
<evidence type="ECO:0000259" key="1">
    <source>
        <dbReference type="Pfam" id="PF10531"/>
    </source>
</evidence>
<dbReference type="Gene3D" id="3.10.560.10">
    <property type="entry name" value="Outer membrane lipoprotein wza domain like"/>
    <property type="match status" value="1"/>
</dbReference>
<accession>A0AAE9ZW30</accession>
<dbReference type="Proteomes" id="UP001218638">
    <property type="component" value="Chromosome"/>
</dbReference>
<dbReference type="InterPro" id="IPR019554">
    <property type="entry name" value="Soluble_ligand-bd"/>
</dbReference>
<name>A0AAE9ZW30_9BACT</name>